<keyword evidence="3" id="KW-1185">Reference proteome</keyword>
<evidence type="ECO:0000256" key="1">
    <source>
        <dbReference type="SAM" id="Phobius"/>
    </source>
</evidence>
<dbReference type="EMBL" id="BMDU01000002">
    <property type="protein sequence ID" value="GFZ86597.1"/>
    <property type="molecule type" value="Genomic_DNA"/>
</dbReference>
<reference evidence="3" key="1">
    <citation type="journal article" date="2019" name="Int. J. Syst. Evol. Microbiol.">
        <title>The Global Catalogue of Microorganisms (GCM) 10K type strain sequencing project: providing services to taxonomists for standard genome sequencing and annotation.</title>
        <authorList>
            <consortium name="The Broad Institute Genomics Platform"/>
            <consortium name="The Broad Institute Genome Sequencing Center for Infectious Disease"/>
            <person name="Wu L."/>
            <person name="Ma J."/>
        </authorList>
    </citation>
    <scope>NUCLEOTIDE SEQUENCE [LARGE SCALE GENOMIC DNA]</scope>
    <source>
        <strain evidence="3">CCM 7327</strain>
    </source>
</reference>
<sequence length="194" mass="22545">MRQLVEQMYRDLLEREASSEDYVKMEKFLRRLPVGMRDSPGVLAEIIFRLEHIRQIDEVVQKASFEAQQTVHRDLPKRVEKAAETAFYTFRDLMPVDSRDAMARLYRWGAFWMLFVLIFGLVTGGASTKWWLSRPEVRHHAISEINFNHCIDAVFGAAAIKQRNVAKDADYGVEQFRSDARICAAEYADRLANQ</sequence>
<evidence type="ECO:0000313" key="2">
    <source>
        <dbReference type="EMBL" id="GFZ86597.1"/>
    </source>
</evidence>
<feature type="transmembrane region" description="Helical" evidence="1">
    <location>
        <begin position="109"/>
        <end position="132"/>
    </location>
</feature>
<comment type="caution">
    <text evidence="2">The sequence shown here is derived from an EMBL/GenBank/DDBJ whole genome shotgun (WGS) entry which is preliminary data.</text>
</comment>
<proteinExistence type="predicted"/>
<keyword evidence="1" id="KW-0472">Membrane</keyword>
<gene>
    <name evidence="2" type="ORF">GCM10019071_15090</name>
</gene>
<protein>
    <submittedName>
        <fullName evidence="2">Uncharacterized protein</fullName>
    </submittedName>
</protein>
<keyword evidence="1" id="KW-1133">Transmembrane helix</keyword>
<dbReference type="Proteomes" id="UP000628109">
    <property type="component" value="Unassembled WGS sequence"/>
</dbReference>
<evidence type="ECO:0000313" key="3">
    <source>
        <dbReference type="Proteomes" id="UP000628109"/>
    </source>
</evidence>
<name>A0ABQ1ETF0_SPHSA</name>
<accession>A0ABQ1ETF0</accession>
<dbReference type="RefSeq" id="WP_165363341.1">
    <property type="nucleotide sequence ID" value="NZ_BMDU01000002.1"/>
</dbReference>
<organism evidence="2 3">
    <name type="scientific">Sphingobium fuliginis (strain ATCC 27551)</name>
    <dbReference type="NCBI Taxonomy" id="336203"/>
    <lineage>
        <taxon>Bacteria</taxon>
        <taxon>Pseudomonadati</taxon>
        <taxon>Pseudomonadota</taxon>
        <taxon>Alphaproteobacteria</taxon>
        <taxon>Sphingomonadales</taxon>
        <taxon>Sphingomonadaceae</taxon>
        <taxon>Sphingobium</taxon>
    </lineage>
</organism>
<keyword evidence="1" id="KW-0812">Transmembrane</keyword>